<proteinExistence type="predicted"/>
<accession>B0FDR8</accession>
<keyword evidence="2" id="KW-1185">Reference proteome</keyword>
<dbReference type="Pfam" id="PF06256">
    <property type="entry name" value="Nucleo_LEF-12"/>
    <property type="match status" value="1"/>
</dbReference>
<dbReference type="InterPro" id="IPR009365">
    <property type="entry name" value="Nucleo_LEF-12"/>
</dbReference>
<organism evidence="1 2">
    <name type="scientific">Orgyia leucostigma nucleopolyhedrovirus</name>
    <dbReference type="NCBI Taxonomy" id="490711"/>
    <lineage>
        <taxon>Viruses</taxon>
        <taxon>Viruses incertae sedis</taxon>
        <taxon>Naldaviricetes</taxon>
        <taxon>Lefavirales</taxon>
        <taxon>Baculoviridae</taxon>
        <taxon>Alphabaculovirus</taxon>
        <taxon>Alphabaculovirus orleucostigmae</taxon>
    </lineage>
</organism>
<dbReference type="Proteomes" id="UP000203316">
    <property type="component" value="Segment"/>
</dbReference>
<name>B0FDR8_9ABAC</name>
<evidence type="ECO:0000313" key="1">
    <source>
        <dbReference type="EMBL" id="ABY65776.1"/>
    </source>
</evidence>
<dbReference type="KEGG" id="vg:5850467"/>
<dbReference type="EMBL" id="EU309041">
    <property type="protein sequence ID" value="ABY65776.1"/>
    <property type="molecule type" value="Genomic_DNA"/>
</dbReference>
<gene>
    <name evidence="1" type="primary">lef12</name>
</gene>
<protein>
    <submittedName>
        <fullName evidence="1">Late expression factor 12</fullName>
    </submittedName>
</protein>
<dbReference type="GeneID" id="5850467"/>
<evidence type="ECO:0000313" key="2">
    <source>
        <dbReference type="Proteomes" id="UP000203316"/>
    </source>
</evidence>
<dbReference type="RefSeq" id="YP_001650960.1">
    <property type="nucleotide sequence ID" value="NC_010276.1"/>
</dbReference>
<reference evidence="1 2" key="1">
    <citation type="submission" date="2007-11" db="EMBL/GenBank/DDBJ databases">
        <title>Sequence and organization of Orgyia leucostigma nucleopolyhedrovirus genome.</title>
        <authorList>
            <person name="Eveleigh R.J.M."/>
            <person name="Lapointe R."/>
            <person name="Graham R.I."/>
            <person name="Lauzon H.A.M."/>
            <person name="Pavlik L."/>
            <person name="Arif B.M."/>
            <person name="Lucarotti C.J."/>
        </authorList>
    </citation>
    <scope>NUCLEOTIDE SEQUENCE [LARGE SCALE GENOMIC DNA]</scope>
    <source>
        <strain evidence="1">CFS-77</strain>
    </source>
</reference>
<sequence length="244" mass="27871">MEAKIVKILDGNKIAARAFCLQPFVKFVHNIIDSLVREKIISCFDAESLCLADDTAAWLCGRVSDCNFVTFRIASKLFNRAKAQAILYAFKWEESCEQILWGDTYENLVYMNFSASDAVAVKLVVWRGSGPITMSNPCPQFSYFIKVLKPNHIISKDKIHESYCVEKTPIYLDLNSVICRDCDCLRRTTHTIKSGDGQQYVNLLFDLEERDDTNTYHKSFIIQEDLIEEPYDDGSVEIVCSCKL</sequence>
<dbReference type="OrthoDB" id="11297at10239"/>